<dbReference type="InterPro" id="IPR013078">
    <property type="entry name" value="His_Pase_superF_clade-1"/>
</dbReference>
<dbReference type="SMART" id="SM00855">
    <property type="entry name" value="PGAM"/>
    <property type="match status" value="1"/>
</dbReference>
<dbReference type="InterPro" id="IPR001345">
    <property type="entry name" value="PG/BPGM_mutase_AS"/>
</dbReference>
<evidence type="ECO:0000256" key="4">
    <source>
        <dbReference type="ARBA" id="ARBA00023235"/>
    </source>
</evidence>
<dbReference type="EC" id="5.4.2.11" evidence="2"/>
<dbReference type="PROSITE" id="PS00175">
    <property type="entry name" value="PG_MUTASE"/>
    <property type="match status" value="1"/>
</dbReference>
<keyword evidence="3" id="KW-0324">Glycolysis</keyword>
<gene>
    <name evidence="5" type="ORF">B5808_12360</name>
</gene>
<dbReference type="InterPro" id="IPR005952">
    <property type="entry name" value="Phosphogly_mut1"/>
</dbReference>
<protein>
    <recommendedName>
        <fullName evidence="2">phosphoglycerate mutase (2,3-diphosphoglycerate-dependent)</fullName>
        <ecNumber evidence="2">5.4.2.11</ecNumber>
    </recommendedName>
</protein>
<dbReference type="PANTHER" id="PTHR11931">
    <property type="entry name" value="PHOSPHOGLYCERATE MUTASE"/>
    <property type="match status" value="1"/>
</dbReference>
<proteinExistence type="inferred from homology"/>
<dbReference type="GO" id="GO:0006096">
    <property type="term" value="P:glycolytic process"/>
    <property type="evidence" value="ECO:0007669"/>
    <property type="project" value="UniProtKB-KW"/>
</dbReference>
<sequence length="246" mass="26987">MGAKELWLIRHGESEANVAALRAERSGAEVVEAPARDADVALSELGIEQARAVGAWLRENAHQGVPTSAWVSPYVRARQTLGAAMAEAGLELEPRQDERIRDRELGILDLLTSLGVDVRYPEEAERRRWLGKFYYRPPGGESWADVALRIRSFLRDLDDTDDGGVSLVVAHDAVIMLFLYVCDGLAEEELLDFAQQHTVGNATVTRLVRPTGEGPWSVGVFADASHLERVGVPTTEHGGDQDADIH</sequence>
<dbReference type="EMBL" id="CP020715">
    <property type="protein sequence ID" value="ARJ05929.1"/>
    <property type="molecule type" value="Genomic_DNA"/>
</dbReference>
<dbReference type="GO" id="GO:0004619">
    <property type="term" value="F:phosphoglycerate mutase activity"/>
    <property type="evidence" value="ECO:0007669"/>
    <property type="project" value="UniProtKB-EC"/>
</dbReference>
<dbReference type="RefSeq" id="WP_085020067.1">
    <property type="nucleotide sequence ID" value="NZ_BMHD01000001.1"/>
</dbReference>
<evidence type="ECO:0000313" key="5">
    <source>
        <dbReference type="EMBL" id="ARJ05929.1"/>
    </source>
</evidence>
<evidence type="ECO:0000256" key="1">
    <source>
        <dbReference type="ARBA" id="ARBA00006717"/>
    </source>
</evidence>
<dbReference type="InterPro" id="IPR029033">
    <property type="entry name" value="His_PPase_superfam"/>
</dbReference>
<evidence type="ECO:0000313" key="6">
    <source>
        <dbReference type="Proteomes" id="UP000192775"/>
    </source>
</evidence>
<keyword evidence="6" id="KW-1185">Reference proteome</keyword>
<dbReference type="STRING" id="1619308.B5808_12360"/>
<dbReference type="Gene3D" id="3.40.50.1240">
    <property type="entry name" value="Phosphoglycerate mutase-like"/>
    <property type="match status" value="1"/>
</dbReference>
<organism evidence="5 6">
    <name type="scientific">Cnuibacter physcomitrellae</name>
    <dbReference type="NCBI Taxonomy" id="1619308"/>
    <lineage>
        <taxon>Bacteria</taxon>
        <taxon>Bacillati</taxon>
        <taxon>Actinomycetota</taxon>
        <taxon>Actinomycetes</taxon>
        <taxon>Micrococcales</taxon>
        <taxon>Microbacteriaceae</taxon>
        <taxon>Cnuibacter</taxon>
    </lineage>
</organism>
<dbReference type="KEGG" id="cphy:B5808_12360"/>
<comment type="similarity">
    <text evidence="1">Belongs to the phosphoglycerate mutase family. BPG-dependent PGAM subfamily.</text>
</comment>
<evidence type="ECO:0000256" key="2">
    <source>
        <dbReference type="ARBA" id="ARBA00012028"/>
    </source>
</evidence>
<dbReference type="Pfam" id="PF00300">
    <property type="entry name" value="His_Phos_1"/>
    <property type="match status" value="1"/>
</dbReference>
<dbReference type="SUPFAM" id="SSF53254">
    <property type="entry name" value="Phosphoglycerate mutase-like"/>
    <property type="match status" value="1"/>
</dbReference>
<dbReference type="AlphaFoldDB" id="A0A1X9LRZ7"/>
<dbReference type="Proteomes" id="UP000192775">
    <property type="component" value="Chromosome"/>
</dbReference>
<name>A0A1X9LRZ7_9MICO</name>
<dbReference type="CDD" id="cd07067">
    <property type="entry name" value="HP_PGM_like"/>
    <property type="match status" value="1"/>
</dbReference>
<evidence type="ECO:0000256" key="3">
    <source>
        <dbReference type="ARBA" id="ARBA00023152"/>
    </source>
</evidence>
<accession>A0A1X9LRZ7</accession>
<keyword evidence="4" id="KW-0413">Isomerase</keyword>
<reference evidence="5 6" key="1">
    <citation type="submission" date="2017-04" db="EMBL/GenBank/DDBJ databases">
        <authorList>
            <person name="Afonso C.L."/>
            <person name="Miller P.J."/>
            <person name="Scott M.A."/>
            <person name="Spackman E."/>
            <person name="Goraichik I."/>
            <person name="Dimitrov K.M."/>
            <person name="Suarez D.L."/>
            <person name="Swayne D.E."/>
        </authorList>
    </citation>
    <scope>NUCLEOTIDE SEQUENCE [LARGE SCALE GENOMIC DNA]</scope>
    <source>
        <strain evidence="6">XA(T)</strain>
    </source>
</reference>